<dbReference type="EMBL" id="PSQE01000004">
    <property type="protein sequence ID" value="RHN62879.1"/>
    <property type="molecule type" value="Genomic_DNA"/>
</dbReference>
<dbReference type="OrthoDB" id="1398107at2759"/>
<dbReference type="Gramene" id="rna25510">
    <property type="protein sequence ID" value="RHN62879.1"/>
    <property type="gene ID" value="gene25510"/>
</dbReference>
<keyword evidence="1" id="KW-1133">Transmembrane helix</keyword>
<proteinExistence type="predicted"/>
<evidence type="ECO:0000313" key="3">
    <source>
        <dbReference type="EMBL" id="RHN62879.1"/>
    </source>
</evidence>
<reference evidence="4" key="3">
    <citation type="submission" date="2015-04" db="UniProtKB">
        <authorList>
            <consortium name="EnsemblPlants"/>
        </authorList>
    </citation>
    <scope>IDENTIFICATION</scope>
    <source>
        <strain evidence="4">cv. Jemalong A17</strain>
    </source>
</reference>
<evidence type="ECO:0000313" key="4">
    <source>
        <dbReference type="EnsemblPlants" id="AES90701"/>
    </source>
</evidence>
<dbReference type="EnsemblPlants" id="AES90701">
    <property type="protein sequence ID" value="AES90701"/>
    <property type="gene ID" value="MTR_4g096830"/>
</dbReference>
<accession>A0A0C3X379</accession>
<reference evidence="2 5" key="1">
    <citation type="journal article" date="2011" name="Nature">
        <title>The Medicago genome provides insight into the evolution of rhizobial symbioses.</title>
        <authorList>
            <person name="Young N.D."/>
            <person name="Debelle F."/>
            <person name="Oldroyd G.E."/>
            <person name="Geurts R."/>
            <person name="Cannon S.B."/>
            <person name="Udvardi M.K."/>
            <person name="Benedito V.A."/>
            <person name="Mayer K.F."/>
            <person name="Gouzy J."/>
            <person name="Schoof H."/>
            <person name="Van de Peer Y."/>
            <person name="Proost S."/>
            <person name="Cook D.R."/>
            <person name="Meyers B.C."/>
            <person name="Spannagl M."/>
            <person name="Cheung F."/>
            <person name="De Mita S."/>
            <person name="Krishnakumar V."/>
            <person name="Gundlach H."/>
            <person name="Zhou S."/>
            <person name="Mudge J."/>
            <person name="Bharti A.K."/>
            <person name="Murray J.D."/>
            <person name="Naoumkina M.A."/>
            <person name="Rosen B."/>
            <person name="Silverstein K.A."/>
            <person name="Tang H."/>
            <person name="Rombauts S."/>
            <person name="Zhao P.X."/>
            <person name="Zhou P."/>
            <person name="Barbe V."/>
            <person name="Bardou P."/>
            <person name="Bechner M."/>
            <person name="Bellec A."/>
            <person name="Berger A."/>
            <person name="Berges H."/>
            <person name="Bidwell S."/>
            <person name="Bisseling T."/>
            <person name="Choisne N."/>
            <person name="Couloux A."/>
            <person name="Denny R."/>
            <person name="Deshpande S."/>
            <person name="Dai X."/>
            <person name="Doyle J.J."/>
            <person name="Dudez A.M."/>
            <person name="Farmer A.D."/>
            <person name="Fouteau S."/>
            <person name="Franken C."/>
            <person name="Gibelin C."/>
            <person name="Gish J."/>
            <person name="Goldstein S."/>
            <person name="Gonzalez A.J."/>
            <person name="Green P.J."/>
            <person name="Hallab A."/>
            <person name="Hartog M."/>
            <person name="Hua A."/>
            <person name="Humphray S.J."/>
            <person name="Jeong D.H."/>
            <person name="Jing Y."/>
            <person name="Jocker A."/>
            <person name="Kenton S.M."/>
            <person name="Kim D.J."/>
            <person name="Klee K."/>
            <person name="Lai H."/>
            <person name="Lang C."/>
            <person name="Lin S."/>
            <person name="Macmil S.L."/>
            <person name="Magdelenat G."/>
            <person name="Matthews L."/>
            <person name="McCorrison J."/>
            <person name="Monaghan E.L."/>
            <person name="Mun J.H."/>
            <person name="Najar F.Z."/>
            <person name="Nicholson C."/>
            <person name="Noirot C."/>
            <person name="O'Bleness M."/>
            <person name="Paule C.R."/>
            <person name="Poulain J."/>
            <person name="Prion F."/>
            <person name="Qin B."/>
            <person name="Qu C."/>
            <person name="Retzel E.F."/>
            <person name="Riddle C."/>
            <person name="Sallet E."/>
            <person name="Samain S."/>
            <person name="Samson N."/>
            <person name="Sanders I."/>
            <person name="Saurat O."/>
            <person name="Scarpelli C."/>
            <person name="Schiex T."/>
            <person name="Segurens B."/>
            <person name="Severin A.J."/>
            <person name="Sherrier D.J."/>
            <person name="Shi R."/>
            <person name="Sims S."/>
            <person name="Singer S.R."/>
            <person name="Sinharoy S."/>
            <person name="Sterck L."/>
            <person name="Viollet A."/>
            <person name="Wang B.B."/>
            <person name="Wang K."/>
            <person name="Wang M."/>
            <person name="Wang X."/>
            <person name="Warfsmann J."/>
            <person name="Weissenbach J."/>
            <person name="White D.D."/>
            <person name="White J.D."/>
            <person name="Wiley G.B."/>
            <person name="Wincker P."/>
            <person name="Xing Y."/>
            <person name="Yang L."/>
            <person name="Yao Z."/>
            <person name="Ying F."/>
            <person name="Zhai J."/>
            <person name="Zhou L."/>
            <person name="Zuber A."/>
            <person name="Denarie J."/>
            <person name="Dixon R.A."/>
            <person name="May G.D."/>
            <person name="Schwartz D.C."/>
            <person name="Rogers J."/>
            <person name="Quetier F."/>
            <person name="Town C.D."/>
            <person name="Roe B.A."/>
        </authorList>
    </citation>
    <scope>NUCLEOTIDE SEQUENCE [LARGE SCALE GENOMIC DNA]</scope>
    <source>
        <strain evidence="2">A17</strain>
        <strain evidence="4 5">cv. Jemalong A17</strain>
    </source>
</reference>
<protein>
    <submittedName>
        <fullName evidence="2">Transmembrane protein, putative</fullName>
    </submittedName>
</protein>
<feature type="transmembrane region" description="Helical" evidence="1">
    <location>
        <begin position="93"/>
        <end position="111"/>
    </location>
</feature>
<dbReference type="PANTHER" id="PTHR36350">
    <property type="entry name" value="TRANSMEMBRANE PROTEIN"/>
    <property type="match status" value="1"/>
</dbReference>
<reference evidence="6" key="4">
    <citation type="journal article" date="2018" name="Nat. Plants">
        <title>Whole-genome landscape of Medicago truncatula symbiotic genes.</title>
        <authorList>
            <person name="Pecrix Y."/>
            <person name="Staton S.E."/>
            <person name="Sallet E."/>
            <person name="Lelandais-Briere C."/>
            <person name="Moreau S."/>
            <person name="Carrere S."/>
            <person name="Blein T."/>
            <person name="Jardinaud M.F."/>
            <person name="Latrasse D."/>
            <person name="Zouine M."/>
            <person name="Zahm M."/>
            <person name="Kreplak J."/>
            <person name="Mayjonade B."/>
            <person name="Satge C."/>
            <person name="Perez M."/>
            <person name="Cauet S."/>
            <person name="Marande W."/>
            <person name="Chantry-Darmon C."/>
            <person name="Lopez-Roques C."/>
            <person name="Bouchez O."/>
            <person name="Berard A."/>
            <person name="Debelle F."/>
            <person name="Munos S."/>
            <person name="Bendahmane A."/>
            <person name="Berges H."/>
            <person name="Niebel A."/>
            <person name="Buitink J."/>
            <person name="Frugier F."/>
            <person name="Benhamed M."/>
            <person name="Crespi M."/>
            <person name="Gouzy J."/>
            <person name="Gamas P."/>
        </authorList>
    </citation>
    <scope>NUCLEOTIDE SEQUENCE [LARGE SCALE GENOMIC DNA]</scope>
    <source>
        <strain evidence="6">cv. Jemalong A17</strain>
    </source>
</reference>
<dbReference type="HOGENOM" id="CLU_961104_0_0_1"/>
<dbReference type="PANTHER" id="PTHR36350:SF2">
    <property type="entry name" value="PROTEIN, PUTATIVE-RELATED"/>
    <property type="match status" value="1"/>
</dbReference>
<evidence type="ECO:0000256" key="1">
    <source>
        <dbReference type="SAM" id="Phobius"/>
    </source>
</evidence>
<reference evidence="3" key="5">
    <citation type="journal article" date="2018" name="Nat. Plants">
        <title>Whole-genome landscape of Medicago truncatula symbiotic genes.</title>
        <authorList>
            <person name="Pecrix Y."/>
            <person name="Gamas P."/>
            <person name="Carrere S."/>
        </authorList>
    </citation>
    <scope>NUCLEOTIDE SEQUENCE</scope>
    <source>
        <tissue evidence="3">Leaves</tissue>
    </source>
</reference>
<organism evidence="2 5">
    <name type="scientific">Medicago truncatula</name>
    <name type="common">Barrel medic</name>
    <name type="synonym">Medicago tribuloides</name>
    <dbReference type="NCBI Taxonomy" id="3880"/>
    <lineage>
        <taxon>Eukaryota</taxon>
        <taxon>Viridiplantae</taxon>
        <taxon>Streptophyta</taxon>
        <taxon>Embryophyta</taxon>
        <taxon>Tracheophyta</taxon>
        <taxon>Spermatophyta</taxon>
        <taxon>Magnoliopsida</taxon>
        <taxon>eudicotyledons</taxon>
        <taxon>Gunneridae</taxon>
        <taxon>Pentapetalae</taxon>
        <taxon>rosids</taxon>
        <taxon>fabids</taxon>
        <taxon>Fabales</taxon>
        <taxon>Fabaceae</taxon>
        <taxon>Papilionoideae</taxon>
        <taxon>50 kb inversion clade</taxon>
        <taxon>NPAAA clade</taxon>
        <taxon>Hologalegina</taxon>
        <taxon>IRL clade</taxon>
        <taxon>Trifolieae</taxon>
        <taxon>Medicago</taxon>
    </lineage>
</organism>
<dbReference type="AlphaFoldDB" id="G7JE00"/>
<evidence type="ECO:0000313" key="6">
    <source>
        <dbReference type="Proteomes" id="UP000265566"/>
    </source>
</evidence>
<dbReference type="KEGG" id="mtr:11406846"/>
<evidence type="ECO:0000313" key="2">
    <source>
        <dbReference type="EMBL" id="AES90701.2"/>
    </source>
</evidence>
<accession>G7JE00</accession>
<keyword evidence="1 2" id="KW-0812">Transmembrane</keyword>
<sequence>MEHYAIRLRCSPLRSPPLHLSYGSKRYEDASARGSKFHLKFNHATLNFPQFSASHQFARSFGHANCMINNSFSVPNSKNIEGSENKNLRGMSGVSLVLGCILGIINFSGMMNPKISMALPFDPTNIGRGVNTFDSLWNTINAEGVELNPKLDPNETLVDKKKMHALYLRNRGKKREEVEMVEKLKDEYTKSKEDDPAREPYLRKAVFELLLIQGRFDEACKLLDSDIDTLLDDESDKNTYSKFFGGSTKRVYNYEEKITKLLNSYNNDETPFLEKQAISDILLYKAIVHTKLKDKEAHKEAAKWWEAFAKTLNE</sequence>
<gene>
    <name evidence="4" type="primary">11406846</name>
    <name evidence="2" type="ordered locus">MTR_4g096830</name>
    <name evidence="3" type="ORF">MtrunA17_Chr4g0052241</name>
</gene>
<name>G7JE00_MEDTR</name>
<evidence type="ECO:0000313" key="5">
    <source>
        <dbReference type="Proteomes" id="UP000002051"/>
    </source>
</evidence>
<keyword evidence="1" id="KW-0472">Membrane</keyword>
<dbReference type="Proteomes" id="UP000002051">
    <property type="component" value="Chromosome 4"/>
</dbReference>
<keyword evidence="5" id="KW-1185">Reference proteome</keyword>
<dbReference type="Proteomes" id="UP000265566">
    <property type="component" value="Chromosome 4"/>
</dbReference>
<reference evidence="2 5" key="2">
    <citation type="journal article" date="2014" name="BMC Genomics">
        <title>An improved genome release (version Mt4.0) for the model legume Medicago truncatula.</title>
        <authorList>
            <person name="Tang H."/>
            <person name="Krishnakumar V."/>
            <person name="Bidwell S."/>
            <person name="Rosen B."/>
            <person name="Chan A."/>
            <person name="Zhou S."/>
            <person name="Gentzbittel L."/>
            <person name="Childs K.L."/>
            <person name="Yandell M."/>
            <person name="Gundlach H."/>
            <person name="Mayer K.F."/>
            <person name="Schwartz D.C."/>
            <person name="Town C.D."/>
        </authorList>
    </citation>
    <scope>GENOME REANNOTATION</scope>
    <source>
        <strain evidence="4 5">cv. Jemalong A17</strain>
    </source>
</reference>
<dbReference type="EMBL" id="CM001220">
    <property type="protein sequence ID" value="AES90701.2"/>
    <property type="molecule type" value="Genomic_DNA"/>
</dbReference>